<dbReference type="OrthoDB" id="5030973at2759"/>
<evidence type="ECO:0000256" key="1">
    <source>
        <dbReference type="SAM" id="MobiDB-lite"/>
    </source>
</evidence>
<feature type="compositionally biased region" description="Acidic residues" evidence="1">
    <location>
        <begin position="13"/>
        <end position="26"/>
    </location>
</feature>
<reference evidence="2" key="1">
    <citation type="journal article" date="2020" name="Stud. Mycol.">
        <title>101 Dothideomycetes genomes: a test case for predicting lifestyles and emergence of pathogens.</title>
        <authorList>
            <person name="Haridas S."/>
            <person name="Albert R."/>
            <person name="Binder M."/>
            <person name="Bloem J."/>
            <person name="Labutti K."/>
            <person name="Salamov A."/>
            <person name="Andreopoulos B."/>
            <person name="Baker S."/>
            <person name="Barry K."/>
            <person name="Bills G."/>
            <person name="Bluhm B."/>
            <person name="Cannon C."/>
            <person name="Castanera R."/>
            <person name="Culley D."/>
            <person name="Daum C."/>
            <person name="Ezra D."/>
            <person name="Gonzalez J."/>
            <person name="Henrissat B."/>
            <person name="Kuo A."/>
            <person name="Liang C."/>
            <person name="Lipzen A."/>
            <person name="Lutzoni F."/>
            <person name="Magnuson J."/>
            <person name="Mondo S."/>
            <person name="Nolan M."/>
            <person name="Ohm R."/>
            <person name="Pangilinan J."/>
            <person name="Park H.-J."/>
            <person name="Ramirez L."/>
            <person name="Alfaro M."/>
            <person name="Sun H."/>
            <person name="Tritt A."/>
            <person name="Yoshinaga Y."/>
            <person name="Zwiers L.-H."/>
            <person name="Turgeon B."/>
            <person name="Goodwin S."/>
            <person name="Spatafora J."/>
            <person name="Crous P."/>
            <person name="Grigoriev I."/>
        </authorList>
    </citation>
    <scope>NUCLEOTIDE SEQUENCE</scope>
    <source>
        <strain evidence="2">CBS 269.34</strain>
    </source>
</reference>
<feature type="region of interest" description="Disordered" evidence="1">
    <location>
        <begin position="13"/>
        <end position="36"/>
    </location>
</feature>
<evidence type="ECO:0000313" key="3">
    <source>
        <dbReference type="Proteomes" id="UP000799750"/>
    </source>
</evidence>
<organism evidence="2 3">
    <name type="scientific">Lophium mytilinum</name>
    <dbReference type="NCBI Taxonomy" id="390894"/>
    <lineage>
        <taxon>Eukaryota</taxon>
        <taxon>Fungi</taxon>
        <taxon>Dikarya</taxon>
        <taxon>Ascomycota</taxon>
        <taxon>Pezizomycotina</taxon>
        <taxon>Dothideomycetes</taxon>
        <taxon>Pleosporomycetidae</taxon>
        <taxon>Mytilinidiales</taxon>
        <taxon>Mytilinidiaceae</taxon>
        <taxon>Lophium</taxon>
    </lineage>
</organism>
<accession>A0A6A6QZ63</accession>
<protein>
    <submittedName>
        <fullName evidence="2">Uncharacterized protein</fullName>
    </submittedName>
</protein>
<keyword evidence="3" id="KW-1185">Reference proteome</keyword>
<proteinExistence type="predicted"/>
<evidence type="ECO:0000313" key="2">
    <source>
        <dbReference type="EMBL" id="KAF2497768.1"/>
    </source>
</evidence>
<dbReference type="Proteomes" id="UP000799750">
    <property type="component" value="Unassembled WGS sequence"/>
</dbReference>
<sequence>MDNLIPDSLAVFDEDAVYEDEDPEDADPTRGPDTIDLYTQQDKRDGAVKAYQDIDESGPLIFSQERSSYCNTVERLVWVDGYRMTTGEGAEKKQLDAMTLVVIQLSFEAGSTRFAEAELRFQSDKKGDPYPEVVAWGPFRRPETWNSSRAQQTTNFKVDLGLTAGFAGQGLSSGVAREKGTAYDQIDYDQGTSKLLYSLSPSQSKPYGVRWRLHENQLYHRGVTPEVRLAVLLSRAKLLEPYRVTFRLAVHTGALDAIKNKSQIVLGMPSGKEVRWCATPKLDREDGDGCYGDGIHIVKSGVDTDNLGALIQDPSDGTNLNPSWLNAWDRFETPNPGVASEPTENTQAVSNPRVPMVVSAPAKATIDTHMQTTGINVSWEKHENAANNQSVEPLLQKTLNAPVTAPNAAISMPTAVAYADRGRPGGSDQAPIGVYSEPSLFMPPTGSDFQGYNRLVWLETRAAQAEARLAAQDVLIFRLQQELARMEQVVSAGARAA</sequence>
<dbReference type="EMBL" id="MU004186">
    <property type="protein sequence ID" value="KAF2497768.1"/>
    <property type="molecule type" value="Genomic_DNA"/>
</dbReference>
<gene>
    <name evidence="2" type="ORF">BU16DRAFT_606488</name>
</gene>
<dbReference type="AlphaFoldDB" id="A0A6A6QZ63"/>
<name>A0A6A6QZ63_9PEZI</name>